<keyword evidence="3" id="KW-1185">Reference proteome</keyword>
<proteinExistence type="predicted"/>
<dbReference type="InterPro" id="IPR019531">
    <property type="entry name" value="Pmp4"/>
</dbReference>
<protein>
    <submittedName>
        <fullName evidence="2">Peroxisomal membrane protein 4</fullName>
    </submittedName>
</protein>
<dbReference type="PANTHER" id="PTHR15460:SF3">
    <property type="entry name" value="PEROXISOMAL MEMBRANE PROTEIN 4"/>
    <property type="match status" value="1"/>
</dbReference>
<dbReference type="EMBL" id="BDSP01000003">
    <property type="protein sequence ID" value="GAX09254.1"/>
    <property type="molecule type" value="Genomic_DNA"/>
</dbReference>
<gene>
    <name evidence="2" type="ORF">FisN_17Lh278</name>
</gene>
<dbReference type="PANTHER" id="PTHR15460">
    <property type="entry name" value="PEROXISOMAL MEMBRANE PROTEIN 4"/>
    <property type="match status" value="1"/>
</dbReference>
<name>A0A1Z5J5I8_FISSO</name>
<accession>A0A1Z5J5I8</accession>
<dbReference type="AlphaFoldDB" id="A0A1Z5J5I8"/>
<comment type="caution">
    <text evidence="2">The sequence shown here is derived from an EMBL/GenBank/DDBJ whole genome shotgun (WGS) entry which is preliminary data.</text>
</comment>
<dbReference type="Proteomes" id="UP000198406">
    <property type="component" value="Unassembled WGS sequence"/>
</dbReference>
<dbReference type="GO" id="GO:0005778">
    <property type="term" value="C:peroxisomal membrane"/>
    <property type="evidence" value="ECO:0007669"/>
    <property type="project" value="TreeGrafter"/>
</dbReference>
<dbReference type="OrthoDB" id="39659at2759"/>
<evidence type="ECO:0000256" key="1">
    <source>
        <dbReference type="SAM" id="MobiDB-lite"/>
    </source>
</evidence>
<dbReference type="InParanoid" id="A0A1Z5J5I8"/>
<sequence>MISHKKSPLPASLASRYGTGTAPEPELDTVLDATYPTFLIKKSNLQRGGDPFSLFSIQFLKMAVLSSLPQHIHDEFHSILSALVAGARYGTKIRLPHAFLVTFLFRRNMSAREKIKIVLQLVFEHASNLALFATVYKSILSGLKVTSRYLSRSSGNDYGILLSLGRSLLSMIVTRPLPGEDRILHVPPGHAEHAHHALIAGAVGGYFVWGRYSSVNYQVVLYLTSRVLVGLWKKYGINNSHPRIYSLAAAVVWGVVMMLFEESPYVLHPSLKSSMDEIYRTKLSSFQFSNKEEKND</sequence>
<reference evidence="2 3" key="1">
    <citation type="journal article" date="2015" name="Plant Cell">
        <title>Oil accumulation by the oleaginous diatom Fistulifera solaris as revealed by the genome and transcriptome.</title>
        <authorList>
            <person name="Tanaka T."/>
            <person name="Maeda Y."/>
            <person name="Veluchamy A."/>
            <person name="Tanaka M."/>
            <person name="Abida H."/>
            <person name="Marechal E."/>
            <person name="Bowler C."/>
            <person name="Muto M."/>
            <person name="Sunaga Y."/>
            <person name="Tanaka M."/>
            <person name="Yoshino T."/>
            <person name="Taniguchi T."/>
            <person name="Fukuda Y."/>
            <person name="Nemoto M."/>
            <person name="Matsumoto M."/>
            <person name="Wong P.S."/>
            <person name="Aburatani S."/>
            <person name="Fujibuchi W."/>
        </authorList>
    </citation>
    <scope>NUCLEOTIDE SEQUENCE [LARGE SCALE GENOMIC DNA]</scope>
    <source>
        <strain evidence="2 3">JPCC DA0580</strain>
    </source>
</reference>
<evidence type="ECO:0000313" key="2">
    <source>
        <dbReference type="EMBL" id="GAX09254.1"/>
    </source>
</evidence>
<organism evidence="2 3">
    <name type="scientific">Fistulifera solaris</name>
    <name type="common">Oleaginous diatom</name>
    <dbReference type="NCBI Taxonomy" id="1519565"/>
    <lineage>
        <taxon>Eukaryota</taxon>
        <taxon>Sar</taxon>
        <taxon>Stramenopiles</taxon>
        <taxon>Ochrophyta</taxon>
        <taxon>Bacillariophyta</taxon>
        <taxon>Bacillariophyceae</taxon>
        <taxon>Bacillariophycidae</taxon>
        <taxon>Naviculales</taxon>
        <taxon>Naviculaceae</taxon>
        <taxon>Fistulifera</taxon>
    </lineage>
</organism>
<evidence type="ECO:0000313" key="3">
    <source>
        <dbReference type="Proteomes" id="UP000198406"/>
    </source>
</evidence>
<feature type="region of interest" description="Disordered" evidence="1">
    <location>
        <begin position="1"/>
        <end position="20"/>
    </location>
</feature>